<evidence type="ECO:0000256" key="3">
    <source>
        <dbReference type="ARBA" id="ARBA00023163"/>
    </source>
</evidence>
<evidence type="ECO:0000313" key="5">
    <source>
        <dbReference type="EMBL" id="BAX96196.1"/>
    </source>
</evidence>
<dbReference type="SMART" id="SM00342">
    <property type="entry name" value="HTH_ARAC"/>
    <property type="match status" value="1"/>
</dbReference>
<keyword evidence="2" id="KW-0238">DNA-binding</keyword>
<dbReference type="OrthoDB" id="5241536at2"/>
<dbReference type="GO" id="GO:0000976">
    <property type="term" value="F:transcription cis-regulatory region binding"/>
    <property type="evidence" value="ECO:0007669"/>
    <property type="project" value="TreeGrafter"/>
</dbReference>
<gene>
    <name evidence="5" type="ORF">MSTE_00861</name>
</gene>
<dbReference type="PROSITE" id="PS01124">
    <property type="entry name" value="HTH_ARAC_FAMILY_2"/>
    <property type="match status" value="1"/>
</dbReference>
<reference evidence="6" key="1">
    <citation type="journal article" date="2017" name="Genome Announc.">
        <title>Complete Genome Sequence of Mycobacterium stephanolepidis.</title>
        <authorList>
            <person name="Fukano H."/>
            <person name="Yoshida M."/>
            <person name="Katayama Y."/>
            <person name="Omatsu T."/>
            <person name="Mizutani T."/>
            <person name="Kurata O."/>
            <person name="Wada S."/>
            <person name="Hoshino Y."/>
        </authorList>
    </citation>
    <scope>NUCLEOTIDE SEQUENCE [LARGE SCALE GENOMIC DNA]</scope>
    <source>
        <strain evidence="6">NJB0901</strain>
    </source>
</reference>
<name>A0A1Z4ETA3_9MYCO</name>
<sequence length="339" mass="37650">MDASQPHWWDHTRSAIAARILVELGEECGVAESAMLAGSGLRRIDLDDPETQIEAGQELAIARNLLRRNGDRPGLGARAGGRYTLGSLGIWGFTMVTSPTVRDLAKLGTRYAALSFAFIRPDYIEDAQYGRVVYDSTDIPADVRGFFVERELAKILALEPVIVGARPGFHVETSFGDERAAALRRLAPHREVRTGHPQDALVFNRSLLDDAMPQSDPVTARAMEAQCARLLEQRRQRRGAAAEVRAKMLAQLQEPLAMDKIAHQLDMEERTLRRKLTAEGTSFRELADEVRSTIAVELLADGHLTVEEVAVRLGYHDASGFSRAFKRWTGQRPGRYHLA</sequence>
<dbReference type="Pfam" id="PF12625">
    <property type="entry name" value="Arabinose_bd"/>
    <property type="match status" value="1"/>
</dbReference>
<dbReference type="InterPro" id="IPR018060">
    <property type="entry name" value="HTH_AraC"/>
</dbReference>
<reference evidence="5 6" key="2">
    <citation type="journal article" date="2017" name="Int. J. Syst. Evol. Microbiol.">
        <title>Mycobacterium stephanolepidis sp. nov., a rapidly growing species related to Mycobacterium chelonae, isolated from marine teleost fish, Stephanolepis cirrhifer.</title>
        <authorList>
            <person name="Fukano H."/>
            <person name="Wada S."/>
            <person name="Kurata O."/>
            <person name="Katayama K."/>
            <person name="Fujiwara N."/>
            <person name="Hoshino Y."/>
        </authorList>
    </citation>
    <scope>NUCLEOTIDE SEQUENCE [LARGE SCALE GENOMIC DNA]</scope>
    <source>
        <strain evidence="5 6">NJB0901</strain>
    </source>
</reference>
<evidence type="ECO:0000259" key="4">
    <source>
        <dbReference type="PROSITE" id="PS01124"/>
    </source>
</evidence>
<dbReference type="RefSeq" id="WP_096499275.1">
    <property type="nucleotide sequence ID" value="NZ_AP018165.1"/>
</dbReference>
<dbReference type="AlphaFoldDB" id="A0A1Z4ETA3"/>
<dbReference type="Pfam" id="PF12833">
    <property type="entry name" value="HTH_18"/>
    <property type="match status" value="1"/>
</dbReference>
<dbReference type="InterPro" id="IPR020449">
    <property type="entry name" value="Tscrpt_reg_AraC-type_HTH"/>
</dbReference>
<dbReference type="Gene3D" id="1.10.10.60">
    <property type="entry name" value="Homeodomain-like"/>
    <property type="match status" value="1"/>
</dbReference>
<dbReference type="KEGG" id="mste:MSTE_00861"/>
<keyword evidence="1" id="KW-0805">Transcription regulation</keyword>
<organism evidence="5 6">
    <name type="scientific">[Mycobacterium] stephanolepidis</name>
    <dbReference type="NCBI Taxonomy" id="1520670"/>
    <lineage>
        <taxon>Bacteria</taxon>
        <taxon>Bacillati</taxon>
        <taxon>Actinomycetota</taxon>
        <taxon>Actinomycetes</taxon>
        <taxon>Mycobacteriales</taxon>
        <taxon>Mycobacteriaceae</taxon>
        <taxon>Mycobacteroides</taxon>
    </lineage>
</organism>
<accession>A0A1Z4ETA3</accession>
<dbReference type="EMBL" id="AP018165">
    <property type="protein sequence ID" value="BAX96196.1"/>
    <property type="molecule type" value="Genomic_DNA"/>
</dbReference>
<keyword evidence="3" id="KW-0804">Transcription</keyword>
<evidence type="ECO:0000313" key="6">
    <source>
        <dbReference type="Proteomes" id="UP000217954"/>
    </source>
</evidence>
<dbReference type="GO" id="GO:0005829">
    <property type="term" value="C:cytosol"/>
    <property type="evidence" value="ECO:0007669"/>
    <property type="project" value="TreeGrafter"/>
</dbReference>
<keyword evidence="6" id="KW-1185">Reference proteome</keyword>
<proteinExistence type="predicted"/>
<dbReference type="GO" id="GO:0003700">
    <property type="term" value="F:DNA-binding transcription factor activity"/>
    <property type="evidence" value="ECO:0007669"/>
    <property type="project" value="InterPro"/>
</dbReference>
<dbReference type="PRINTS" id="PR00032">
    <property type="entry name" value="HTHARAC"/>
</dbReference>
<evidence type="ECO:0000256" key="2">
    <source>
        <dbReference type="ARBA" id="ARBA00023125"/>
    </source>
</evidence>
<feature type="domain" description="HTH araC/xylS-type" evidence="4">
    <location>
        <begin position="242"/>
        <end position="339"/>
    </location>
</feature>
<evidence type="ECO:0000256" key="1">
    <source>
        <dbReference type="ARBA" id="ARBA00023015"/>
    </source>
</evidence>
<dbReference type="InterPro" id="IPR032687">
    <property type="entry name" value="AraC-type_N"/>
</dbReference>
<dbReference type="Proteomes" id="UP000217954">
    <property type="component" value="Chromosome"/>
</dbReference>
<protein>
    <submittedName>
        <fullName evidence="5">Transcriptional regulator</fullName>
    </submittedName>
</protein>
<dbReference type="InterPro" id="IPR009057">
    <property type="entry name" value="Homeodomain-like_sf"/>
</dbReference>
<dbReference type="PANTHER" id="PTHR47894">
    <property type="entry name" value="HTH-TYPE TRANSCRIPTIONAL REGULATOR GADX"/>
    <property type="match status" value="1"/>
</dbReference>
<dbReference type="SUPFAM" id="SSF46689">
    <property type="entry name" value="Homeodomain-like"/>
    <property type="match status" value="1"/>
</dbReference>
<dbReference type="PANTHER" id="PTHR47894:SF1">
    <property type="entry name" value="HTH-TYPE TRANSCRIPTIONAL REGULATOR VQSM"/>
    <property type="match status" value="1"/>
</dbReference>